<dbReference type="AlphaFoldDB" id="A0A6L7EST7"/>
<feature type="domain" description="DUF4397" evidence="2">
    <location>
        <begin position="47"/>
        <end position="155"/>
    </location>
</feature>
<gene>
    <name evidence="3" type="ORF">GRQ65_03585</name>
</gene>
<dbReference type="RefSeq" id="WP_160875250.1">
    <property type="nucleotide sequence ID" value="NZ_WUEK01000002.1"/>
</dbReference>
<feature type="chain" id="PRO_5026876831" evidence="1">
    <location>
        <begin position="28"/>
        <end position="263"/>
    </location>
</feature>
<organism evidence="3 4">
    <name type="scientific">Nocardioides flavescens</name>
    <dbReference type="NCBI Taxonomy" id="2691959"/>
    <lineage>
        <taxon>Bacteria</taxon>
        <taxon>Bacillati</taxon>
        <taxon>Actinomycetota</taxon>
        <taxon>Actinomycetes</taxon>
        <taxon>Propionibacteriales</taxon>
        <taxon>Nocardioidaceae</taxon>
        <taxon>Nocardioides</taxon>
    </lineage>
</organism>
<name>A0A6L7EST7_9ACTN</name>
<evidence type="ECO:0000256" key="1">
    <source>
        <dbReference type="SAM" id="SignalP"/>
    </source>
</evidence>
<protein>
    <submittedName>
        <fullName evidence="3">DUF4397 domain-containing protein</fullName>
    </submittedName>
</protein>
<sequence>MKTRTFRAATAAAALAVAGGVATVSFASDASPAVVPQAPQARAAVGSVAIVQAVPKATMSVSVDGEQVQGGVAEGKIVGPLDLAPGSHEVTVSDGSGEWSSTVDVEAGQSSDVVVHRPAEVGGTPTISVFPTPTEPIGPGKARVVLAHTATTAPADVVVDGQTVFTNIANGEFAEADVAAGPHEVSLLPAGVKGSPILGPLDVDLAAGTLTAVYAVGNPQDGSMNVIVRTSGATASGDQAPTEIDTGSAGLVDGVRVWTFSGR</sequence>
<evidence type="ECO:0000259" key="2">
    <source>
        <dbReference type="Pfam" id="PF14344"/>
    </source>
</evidence>
<accession>A0A6L7EST7</accession>
<evidence type="ECO:0000313" key="4">
    <source>
        <dbReference type="Proteomes" id="UP000473325"/>
    </source>
</evidence>
<comment type="caution">
    <text evidence="3">The sequence shown here is derived from an EMBL/GenBank/DDBJ whole genome shotgun (WGS) entry which is preliminary data.</text>
</comment>
<keyword evidence="1" id="KW-0732">Signal</keyword>
<proteinExistence type="predicted"/>
<dbReference type="Pfam" id="PF14344">
    <property type="entry name" value="DUF4397"/>
    <property type="match status" value="1"/>
</dbReference>
<dbReference type="EMBL" id="WUEK01000002">
    <property type="protein sequence ID" value="MXG88626.1"/>
    <property type="molecule type" value="Genomic_DNA"/>
</dbReference>
<reference evidence="3 4" key="1">
    <citation type="submission" date="2019-12" db="EMBL/GenBank/DDBJ databases">
        <authorList>
            <person name="Kun Z."/>
        </authorList>
    </citation>
    <scope>NUCLEOTIDE SEQUENCE [LARGE SCALE GENOMIC DNA]</scope>
    <source>
        <strain evidence="3 4">YIM 123512</strain>
    </source>
</reference>
<feature type="signal peptide" evidence="1">
    <location>
        <begin position="1"/>
        <end position="27"/>
    </location>
</feature>
<dbReference type="Proteomes" id="UP000473325">
    <property type="component" value="Unassembled WGS sequence"/>
</dbReference>
<keyword evidence="4" id="KW-1185">Reference proteome</keyword>
<evidence type="ECO:0000313" key="3">
    <source>
        <dbReference type="EMBL" id="MXG88626.1"/>
    </source>
</evidence>
<dbReference type="InterPro" id="IPR025510">
    <property type="entry name" value="DUF4397"/>
</dbReference>